<dbReference type="Gene3D" id="3.40.390.10">
    <property type="entry name" value="Collagenase (Catalytic Domain)"/>
    <property type="match status" value="1"/>
</dbReference>
<keyword evidence="5" id="KW-0378">Hydrolase</keyword>
<reference evidence="13" key="1">
    <citation type="journal article" date="2014" name="Int. J. Syst. Evol. Microbiol.">
        <title>Complete genome sequence of Corynebacterium casei LMG S-19264T (=DSM 44701T), isolated from a smear-ripened cheese.</title>
        <authorList>
            <consortium name="US DOE Joint Genome Institute (JGI-PGF)"/>
            <person name="Walter F."/>
            <person name="Albersmeier A."/>
            <person name="Kalinowski J."/>
            <person name="Ruckert C."/>
        </authorList>
    </citation>
    <scope>NUCLEOTIDE SEQUENCE</scope>
    <source>
        <strain evidence="13">CGMCC 1.15958</strain>
    </source>
</reference>
<dbReference type="GO" id="GO:0046872">
    <property type="term" value="F:metal ion binding"/>
    <property type="evidence" value="ECO:0007669"/>
    <property type="project" value="UniProtKB-KW"/>
</dbReference>
<dbReference type="SUPFAM" id="SSF55486">
    <property type="entry name" value="Metalloproteases ('zincins'), catalytic domain"/>
    <property type="match status" value="1"/>
</dbReference>
<evidence type="ECO:0000256" key="3">
    <source>
        <dbReference type="ARBA" id="ARBA00022723"/>
    </source>
</evidence>
<evidence type="ECO:0000256" key="7">
    <source>
        <dbReference type="ARBA" id="ARBA00023049"/>
    </source>
</evidence>
<dbReference type="Pfam" id="PF18962">
    <property type="entry name" value="Por_Secre_tail"/>
    <property type="match status" value="1"/>
</dbReference>
<evidence type="ECO:0000256" key="1">
    <source>
        <dbReference type="ARBA" id="ARBA00008721"/>
    </source>
</evidence>
<dbReference type="EMBL" id="BMKK01000001">
    <property type="protein sequence ID" value="GGD43049.1"/>
    <property type="molecule type" value="Genomic_DNA"/>
</dbReference>
<gene>
    <name evidence="13" type="ORF">GCM10011514_03720</name>
</gene>
<dbReference type="InterPro" id="IPR008754">
    <property type="entry name" value="Peptidase_M43"/>
</dbReference>
<dbReference type="AlphaFoldDB" id="A0A916YG02"/>
<evidence type="ECO:0000256" key="2">
    <source>
        <dbReference type="ARBA" id="ARBA00022670"/>
    </source>
</evidence>
<feature type="domain" description="Ig-like" evidence="12">
    <location>
        <begin position="592"/>
        <end position="669"/>
    </location>
</feature>
<evidence type="ECO:0000256" key="4">
    <source>
        <dbReference type="ARBA" id="ARBA00022729"/>
    </source>
</evidence>
<evidence type="ECO:0000259" key="12">
    <source>
        <dbReference type="Pfam" id="PF19081"/>
    </source>
</evidence>
<accession>A0A916YG02</accession>
<dbReference type="NCBIfam" id="TIGR04183">
    <property type="entry name" value="Por_Secre_tail"/>
    <property type="match status" value="1"/>
</dbReference>
<evidence type="ECO:0000256" key="5">
    <source>
        <dbReference type="ARBA" id="ARBA00022801"/>
    </source>
</evidence>
<dbReference type="InterPro" id="IPR044023">
    <property type="entry name" value="Ig_7"/>
</dbReference>
<dbReference type="Proteomes" id="UP000609064">
    <property type="component" value="Unassembled WGS sequence"/>
</dbReference>
<keyword evidence="4 9" id="KW-0732">Signal</keyword>
<evidence type="ECO:0000259" key="10">
    <source>
        <dbReference type="Pfam" id="PF05572"/>
    </source>
</evidence>
<dbReference type="PANTHER" id="PTHR47466:SF1">
    <property type="entry name" value="METALLOPROTEASE MEP1 (AFU_ORTHOLOGUE AFUA_1G07730)-RELATED"/>
    <property type="match status" value="1"/>
</dbReference>
<dbReference type="Pfam" id="PF05572">
    <property type="entry name" value="Peptidase_M43"/>
    <property type="match status" value="1"/>
</dbReference>
<dbReference type="InterPro" id="IPR024079">
    <property type="entry name" value="MetalloPept_cat_dom_sf"/>
</dbReference>
<sequence>MKKVKILILTMLLLTGQGKMLLAQFVCGSPSPSEAQKKELLELFQKFTQQKNSRAITNYRVAVKANVVSANNASSFLSESDVRAIINNANTYLQNINIQLYLYNDKVYQIKNDQYADFKIVDEAALRQANDVSDAINIYFVKYITLQNLTILSGYAALPSYSASTNRIFYSYFERTEDDFNNLKNKTFLHEIGHYFGLLHTFQDSNNPDISKRELVTRGAGSNCVTTGDQLCDTPADPFERLPLIYAYNCDQKTPADLQDANGETFSPPIDNIMSYQQRCGNIFTEQQYQKMQASFAIRFSPLAEYQITARSANFLTINTLDKKVYCVGDSLKISFDLEGMFENNNQLFVDISDKNGKNFQRIESKFVADKIAIKLPFSLPEGDDYRVRLTATRPETISPISEHFAVRTYPNATISSTKSSINAGESTDLVVSLGGSGTWSFQLSDGTLVENFRQNSYVVSRTPAESTTYSVVSVKNMCGTGSTGNSASVNVVQPQIQAEALSTSTICQGQSIRLSISIVGKLSSNSQLVIQISDPTGNNFTDLPTQVSLFTLSAQIPPGFQTGTGYRIKVAAKNTEYFSSVLGPFSIITPPSPPVVVENYSFCQNSETSPLTATGTNLKWYTGELDVKPFLNITPPTGNSGTYSYYVSQSNSYGCESKRAKINVTIIPLATAIISGDVSMLKGDSTLLNVNLTGELPIELKLSDGRSFICNKTPFPIEVRPTKSTTYSIKEIKNSCGIGIVNGSAKITVLEPLADEEAVIEQVKVYPNPTSEQVFVEFVSSTSQNSSINIIDVGGKIIQTRNIKGLGKQHEVFDVSSYSAGIYFIKTDSDKRVSIKKLIIEK</sequence>
<dbReference type="InterPro" id="IPR026444">
    <property type="entry name" value="Secre_tail"/>
</dbReference>
<feature type="signal peptide" evidence="9">
    <location>
        <begin position="1"/>
        <end position="22"/>
    </location>
</feature>
<feature type="domain" description="Secretion system C-terminal sorting" evidence="11">
    <location>
        <begin position="766"/>
        <end position="841"/>
    </location>
</feature>
<evidence type="ECO:0000256" key="6">
    <source>
        <dbReference type="ARBA" id="ARBA00022833"/>
    </source>
</evidence>
<comment type="caution">
    <text evidence="13">The sequence shown here is derived from an EMBL/GenBank/DDBJ whole genome shotgun (WGS) entry which is preliminary data.</text>
</comment>
<feature type="chain" id="PRO_5038077299" description="T9SS C-terminal target domain-containing protein" evidence="9">
    <location>
        <begin position="23"/>
        <end position="843"/>
    </location>
</feature>
<dbReference type="GO" id="GO:0008237">
    <property type="term" value="F:metallopeptidase activity"/>
    <property type="evidence" value="ECO:0007669"/>
    <property type="project" value="UniProtKB-KW"/>
</dbReference>
<evidence type="ECO:0000256" key="8">
    <source>
        <dbReference type="ARBA" id="ARBA00023157"/>
    </source>
</evidence>
<evidence type="ECO:0000259" key="11">
    <source>
        <dbReference type="Pfam" id="PF18962"/>
    </source>
</evidence>
<keyword evidence="7" id="KW-0482">Metalloprotease</keyword>
<dbReference type="Pfam" id="PF19081">
    <property type="entry name" value="Ig_7"/>
    <property type="match status" value="1"/>
</dbReference>
<proteinExistence type="inferred from homology"/>
<organism evidence="13 14">
    <name type="scientific">Emticicia aquatilis</name>
    <dbReference type="NCBI Taxonomy" id="1537369"/>
    <lineage>
        <taxon>Bacteria</taxon>
        <taxon>Pseudomonadati</taxon>
        <taxon>Bacteroidota</taxon>
        <taxon>Cytophagia</taxon>
        <taxon>Cytophagales</taxon>
        <taxon>Leadbetterellaceae</taxon>
        <taxon>Emticicia</taxon>
    </lineage>
</organism>
<dbReference type="PANTHER" id="PTHR47466">
    <property type="match status" value="1"/>
</dbReference>
<keyword evidence="6" id="KW-0862">Zinc</keyword>
<comment type="similarity">
    <text evidence="1">Belongs to the peptidase M43B family.</text>
</comment>
<keyword evidence="3" id="KW-0479">Metal-binding</keyword>
<evidence type="ECO:0000313" key="14">
    <source>
        <dbReference type="Proteomes" id="UP000609064"/>
    </source>
</evidence>
<keyword evidence="2" id="KW-0645">Protease</keyword>
<name>A0A916YG02_9BACT</name>
<dbReference type="RefSeq" id="WP_188764071.1">
    <property type="nucleotide sequence ID" value="NZ_BMKK01000001.1"/>
</dbReference>
<protein>
    <recommendedName>
        <fullName evidence="15">T9SS C-terminal target domain-containing protein</fullName>
    </recommendedName>
</protein>
<evidence type="ECO:0000256" key="9">
    <source>
        <dbReference type="SAM" id="SignalP"/>
    </source>
</evidence>
<keyword evidence="8" id="KW-1015">Disulfide bond</keyword>
<dbReference type="GO" id="GO:0006508">
    <property type="term" value="P:proteolysis"/>
    <property type="evidence" value="ECO:0007669"/>
    <property type="project" value="UniProtKB-KW"/>
</dbReference>
<evidence type="ECO:0008006" key="15">
    <source>
        <dbReference type="Google" id="ProtNLM"/>
    </source>
</evidence>
<keyword evidence="14" id="KW-1185">Reference proteome</keyword>
<feature type="domain" description="Peptidase M43 pregnancy-associated plasma-A" evidence="10">
    <location>
        <begin position="126"/>
        <end position="295"/>
    </location>
</feature>
<evidence type="ECO:0000313" key="13">
    <source>
        <dbReference type="EMBL" id="GGD43049.1"/>
    </source>
</evidence>
<reference evidence="13" key="2">
    <citation type="submission" date="2020-09" db="EMBL/GenBank/DDBJ databases">
        <authorList>
            <person name="Sun Q."/>
            <person name="Zhou Y."/>
        </authorList>
    </citation>
    <scope>NUCLEOTIDE SEQUENCE</scope>
    <source>
        <strain evidence="13">CGMCC 1.15958</strain>
    </source>
</reference>